<dbReference type="AlphaFoldDB" id="A0A077NCD3"/>
<evidence type="ECO:0000313" key="1">
    <source>
        <dbReference type="EMBL" id="CDG99827.1"/>
    </source>
</evidence>
<protein>
    <submittedName>
        <fullName evidence="1">Uncharacterized protein</fullName>
    </submittedName>
</protein>
<gene>
    <name evidence="1" type="ORF">XBFM1_1210017</name>
</gene>
<comment type="caution">
    <text evidence="1">The sequence shown here is derived from an EMBL/GenBank/DDBJ whole genome shotgun (WGS) entry which is preliminary data.</text>
</comment>
<dbReference type="Proteomes" id="UP000028487">
    <property type="component" value="Unassembled WGS sequence"/>
</dbReference>
<name>A0A077NCD3_XENBV</name>
<organism evidence="1 2">
    <name type="scientific">Xenorhabdus bovienii str. feltiae Moldova</name>
    <dbReference type="NCBI Taxonomy" id="1398200"/>
    <lineage>
        <taxon>Bacteria</taxon>
        <taxon>Pseudomonadati</taxon>
        <taxon>Pseudomonadota</taxon>
        <taxon>Gammaproteobacteria</taxon>
        <taxon>Enterobacterales</taxon>
        <taxon>Morganellaceae</taxon>
        <taxon>Xenorhabdus</taxon>
    </lineage>
</organism>
<dbReference type="HOGENOM" id="CLU_3223977_0_0_6"/>
<sequence length="44" mass="4819">MIGTLHTGGAFIVKSGWLGCLGWKYVIKRNIRAVAIKNLDKFAA</sequence>
<proteinExistence type="predicted"/>
<evidence type="ECO:0000313" key="2">
    <source>
        <dbReference type="Proteomes" id="UP000028487"/>
    </source>
</evidence>
<dbReference type="EMBL" id="CBSV010000026">
    <property type="protein sequence ID" value="CDG99827.1"/>
    <property type="molecule type" value="Genomic_DNA"/>
</dbReference>
<accession>A0A077NCD3</accession>
<reference evidence="1" key="1">
    <citation type="submission" date="2013-07" db="EMBL/GenBank/DDBJ databases">
        <title>Sub-species coevolution in mutualistic symbiosis.</title>
        <authorList>
            <person name="Murfin K."/>
            <person name="Klassen J."/>
            <person name="Lee M."/>
            <person name="Forst S."/>
            <person name="Stock P."/>
            <person name="Goodrich-Blair H."/>
        </authorList>
    </citation>
    <scope>NUCLEOTIDE SEQUENCE [LARGE SCALE GENOMIC DNA]</scope>
    <source>
        <strain evidence="1">Feltiae Moldova</strain>
    </source>
</reference>